<evidence type="ECO:0000256" key="5">
    <source>
        <dbReference type="ARBA" id="ARBA00022840"/>
    </source>
</evidence>
<dbReference type="Proteomes" id="UP000321617">
    <property type="component" value="Unassembled WGS sequence"/>
</dbReference>
<dbReference type="GO" id="GO:0046677">
    <property type="term" value="P:response to antibiotic"/>
    <property type="evidence" value="ECO:0007669"/>
    <property type="project" value="UniProtKB-KW"/>
</dbReference>
<evidence type="ECO:0000256" key="9">
    <source>
        <dbReference type="PIRSR" id="PIRSR000706-2"/>
    </source>
</evidence>
<dbReference type="Gene3D" id="3.90.1200.10">
    <property type="match status" value="1"/>
</dbReference>
<feature type="active site" description="Proton acceptor" evidence="8">
    <location>
        <position position="179"/>
    </location>
</feature>
<dbReference type="Pfam" id="PF01636">
    <property type="entry name" value="APH"/>
    <property type="match status" value="1"/>
</dbReference>
<dbReference type="Gene3D" id="3.30.200.20">
    <property type="entry name" value="Phosphorylase Kinase, domain 1"/>
    <property type="match status" value="1"/>
</dbReference>
<evidence type="ECO:0000256" key="6">
    <source>
        <dbReference type="ARBA" id="ARBA00023251"/>
    </source>
</evidence>
<dbReference type="PANTHER" id="PTHR21310:SF41">
    <property type="entry name" value="3'-PHOSPHOTRANSFERASE, PUTATIVE-RELATED"/>
    <property type="match status" value="1"/>
</dbReference>
<keyword evidence="5 7" id="KW-0067">ATP-binding</keyword>
<evidence type="ECO:0000256" key="4">
    <source>
        <dbReference type="ARBA" id="ARBA00022777"/>
    </source>
</evidence>
<dbReference type="EMBL" id="VLLL01000005">
    <property type="protein sequence ID" value="TWJ14515.1"/>
    <property type="molecule type" value="Genomic_DNA"/>
</dbReference>
<dbReference type="InterPro" id="IPR011009">
    <property type="entry name" value="Kinase-like_dom_sf"/>
</dbReference>
<evidence type="ECO:0000256" key="8">
    <source>
        <dbReference type="PIRSR" id="PIRSR000706-1"/>
    </source>
</evidence>
<evidence type="ECO:0000313" key="12">
    <source>
        <dbReference type="Proteomes" id="UP000321617"/>
    </source>
</evidence>
<name>A0A562V9F0_9ACTN</name>
<sequence>MMRNAETMLRRRYDRHDWESIGDGYSGATVYRLTGPSALFVKLAPWPVGPDTGGDPTAEADRLRWLAANGVPAPEPWDAGVIGDTAFLVSAGLPGRSAAEPWPEPVRAAVVDAVADFAVWLHSLPVDGCPFTRDVPVILAQSSEAVARDDSGDRRAVLDRTATLAAGLTEGAEALCHGDFCLPNVLLDPDSLAVTGVVDVGRFGRSDPYADLALVTRSLADHRLNPQYGPEYARRFLRRYGADPVDSDRIDLFRSLDALL</sequence>
<keyword evidence="9" id="KW-0479">Metal-binding</keyword>
<organism evidence="11 12">
    <name type="scientific">Stackebrandtia albiflava</name>
    <dbReference type="NCBI Taxonomy" id="406432"/>
    <lineage>
        <taxon>Bacteria</taxon>
        <taxon>Bacillati</taxon>
        <taxon>Actinomycetota</taxon>
        <taxon>Actinomycetes</taxon>
        <taxon>Glycomycetales</taxon>
        <taxon>Glycomycetaceae</taxon>
        <taxon>Stackebrandtia</taxon>
    </lineage>
</organism>
<dbReference type="PIRSF" id="PIRSF000706">
    <property type="entry name" value="Kanamycin_kin"/>
    <property type="match status" value="1"/>
</dbReference>
<proteinExistence type="inferred from homology"/>
<dbReference type="GO" id="GO:0016773">
    <property type="term" value="F:phosphotransferase activity, alcohol group as acceptor"/>
    <property type="evidence" value="ECO:0007669"/>
    <property type="project" value="InterPro"/>
</dbReference>
<dbReference type="GO" id="GO:0016301">
    <property type="term" value="F:kinase activity"/>
    <property type="evidence" value="ECO:0007669"/>
    <property type="project" value="UniProtKB-KW"/>
</dbReference>
<evidence type="ECO:0000256" key="2">
    <source>
        <dbReference type="ARBA" id="ARBA00022679"/>
    </source>
</evidence>
<dbReference type="SUPFAM" id="SSF56112">
    <property type="entry name" value="Protein kinase-like (PK-like)"/>
    <property type="match status" value="1"/>
</dbReference>
<dbReference type="InterPro" id="IPR051678">
    <property type="entry name" value="AGP_Transferase"/>
</dbReference>
<accession>A0A562V9F0</accession>
<keyword evidence="3 7" id="KW-0547">Nucleotide-binding</keyword>
<comment type="similarity">
    <text evidence="1 7">Belongs to the aminoglycoside phosphotransferase family.</text>
</comment>
<feature type="binding site" evidence="9">
    <location>
        <position position="199"/>
    </location>
    <ligand>
        <name>Mg(2+)</name>
        <dbReference type="ChEBI" id="CHEBI:18420"/>
    </ligand>
</feature>
<reference evidence="11 12" key="1">
    <citation type="journal article" date="2013" name="Stand. Genomic Sci.">
        <title>Genomic Encyclopedia of Type Strains, Phase I: The one thousand microbial genomes (KMG-I) project.</title>
        <authorList>
            <person name="Kyrpides N.C."/>
            <person name="Woyke T."/>
            <person name="Eisen J.A."/>
            <person name="Garrity G."/>
            <person name="Lilburn T.G."/>
            <person name="Beck B.J."/>
            <person name="Whitman W.B."/>
            <person name="Hugenholtz P."/>
            <person name="Klenk H.P."/>
        </authorList>
    </citation>
    <scope>NUCLEOTIDE SEQUENCE [LARGE SCALE GENOMIC DNA]</scope>
    <source>
        <strain evidence="11 12">DSM 45044</strain>
    </source>
</reference>
<dbReference type="GO" id="GO:0005524">
    <property type="term" value="F:ATP binding"/>
    <property type="evidence" value="ECO:0007669"/>
    <property type="project" value="UniProtKB-KW"/>
</dbReference>
<dbReference type="AlphaFoldDB" id="A0A562V9F0"/>
<feature type="domain" description="Aminoglycoside phosphotransferase" evidence="10">
    <location>
        <begin position="18"/>
        <end position="242"/>
    </location>
</feature>
<comment type="caution">
    <text evidence="11">The sequence shown here is derived from an EMBL/GenBank/DDBJ whole genome shotgun (WGS) entry which is preliminary data.</text>
</comment>
<dbReference type="GO" id="GO:0046872">
    <property type="term" value="F:metal ion binding"/>
    <property type="evidence" value="ECO:0007669"/>
    <property type="project" value="UniProtKB-KW"/>
</dbReference>
<evidence type="ECO:0000256" key="1">
    <source>
        <dbReference type="ARBA" id="ARBA00006219"/>
    </source>
</evidence>
<keyword evidence="6 7" id="KW-0046">Antibiotic resistance</keyword>
<keyword evidence="2 7" id="KW-0808">Transferase</keyword>
<keyword evidence="4 7" id="KW-0418">Kinase</keyword>
<evidence type="ECO:0000259" key="10">
    <source>
        <dbReference type="Pfam" id="PF01636"/>
    </source>
</evidence>
<keyword evidence="12" id="KW-1185">Reference proteome</keyword>
<feature type="binding site" evidence="9">
    <location>
        <position position="184"/>
    </location>
    <ligand>
        <name>Mg(2+)</name>
        <dbReference type="ChEBI" id="CHEBI:18420"/>
    </ligand>
</feature>
<dbReference type="PANTHER" id="PTHR21310">
    <property type="entry name" value="AMINOGLYCOSIDE PHOSPHOTRANSFERASE-RELATED-RELATED"/>
    <property type="match status" value="1"/>
</dbReference>
<evidence type="ECO:0000313" key="11">
    <source>
        <dbReference type="EMBL" id="TWJ14515.1"/>
    </source>
</evidence>
<evidence type="ECO:0000256" key="3">
    <source>
        <dbReference type="ARBA" id="ARBA00022741"/>
    </source>
</evidence>
<evidence type="ECO:0000256" key="7">
    <source>
        <dbReference type="PIRNR" id="PIRNR000706"/>
    </source>
</evidence>
<dbReference type="InterPro" id="IPR024165">
    <property type="entry name" value="Kan/Strep_kinase"/>
</dbReference>
<protein>
    <submittedName>
        <fullName evidence="11">Kanamycin kinase/aminoglycoside 3'-phosphotransferase-2</fullName>
    </submittedName>
</protein>
<dbReference type="InterPro" id="IPR002575">
    <property type="entry name" value="Aminoglycoside_PTrfase"/>
</dbReference>
<gene>
    <name evidence="11" type="ORF">LX16_0200</name>
</gene>
<keyword evidence="9" id="KW-0460">Magnesium</keyword>